<organism evidence="1 2">
    <name type="scientific">Bradyrhizobium yuanmingense</name>
    <dbReference type="NCBI Taxonomy" id="108015"/>
    <lineage>
        <taxon>Bacteria</taxon>
        <taxon>Pseudomonadati</taxon>
        <taxon>Pseudomonadota</taxon>
        <taxon>Alphaproteobacteria</taxon>
        <taxon>Hyphomicrobiales</taxon>
        <taxon>Nitrobacteraceae</taxon>
        <taxon>Bradyrhizobium</taxon>
    </lineage>
</organism>
<dbReference type="Proteomes" id="UP001565474">
    <property type="component" value="Unassembled WGS sequence"/>
</dbReference>
<dbReference type="RefSeq" id="WP_157785065.1">
    <property type="nucleotide sequence ID" value="NZ_JBGBYD010000002.1"/>
</dbReference>
<sequence length="66" mass="7276">MLKPDDCRKLAEQYRARANDASSAKRLANVLLSVSNAYLALASQLELLASVEHQEHARRAGRNVQG</sequence>
<proteinExistence type="predicted"/>
<keyword evidence="2" id="KW-1185">Reference proteome</keyword>
<dbReference type="EMBL" id="JBGBZN010000002">
    <property type="protein sequence ID" value="MEY9475530.1"/>
    <property type="molecule type" value="Genomic_DNA"/>
</dbReference>
<evidence type="ECO:0000313" key="2">
    <source>
        <dbReference type="Proteomes" id="UP001565474"/>
    </source>
</evidence>
<accession>A0ABV4GU88</accession>
<name>A0ABV4GU88_9BRAD</name>
<reference evidence="1 2" key="1">
    <citation type="submission" date="2024-07" db="EMBL/GenBank/DDBJ databases">
        <title>Genomic Encyclopedia of Type Strains, Phase V (KMG-V): Genome sequencing to study the core and pangenomes of soil and plant-associated prokaryotes.</title>
        <authorList>
            <person name="Whitman W."/>
        </authorList>
    </citation>
    <scope>NUCLEOTIDE SEQUENCE [LARGE SCALE GENOMIC DNA]</scope>
    <source>
        <strain evidence="1 2">USDA 222</strain>
    </source>
</reference>
<gene>
    <name evidence="1" type="ORF">ABH992_007929</name>
</gene>
<protein>
    <submittedName>
        <fullName evidence="1">Uncharacterized protein</fullName>
    </submittedName>
</protein>
<evidence type="ECO:0000313" key="1">
    <source>
        <dbReference type="EMBL" id="MEY9475530.1"/>
    </source>
</evidence>
<comment type="caution">
    <text evidence="1">The sequence shown here is derived from an EMBL/GenBank/DDBJ whole genome shotgun (WGS) entry which is preliminary data.</text>
</comment>